<dbReference type="Proteomes" id="UP001589707">
    <property type="component" value="Unassembled WGS sequence"/>
</dbReference>
<proteinExistence type="predicted"/>
<dbReference type="EMBL" id="JBHMAU010000056">
    <property type="protein sequence ID" value="MFB9776522.1"/>
    <property type="molecule type" value="Genomic_DNA"/>
</dbReference>
<feature type="region of interest" description="Disordered" evidence="1">
    <location>
        <begin position="1"/>
        <end position="28"/>
    </location>
</feature>
<dbReference type="RefSeq" id="WP_376840349.1">
    <property type="nucleotide sequence ID" value="NZ_JBHMAU010000056.1"/>
</dbReference>
<comment type="caution">
    <text evidence="2">The sequence shown here is derived from an EMBL/GenBank/DDBJ whole genome shotgun (WGS) entry which is preliminary data.</text>
</comment>
<accession>A0ABV5X458</accession>
<protein>
    <submittedName>
        <fullName evidence="2">Uncharacterized protein</fullName>
    </submittedName>
</protein>
<name>A0ABV5X458_9MICO</name>
<evidence type="ECO:0000313" key="3">
    <source>
        <dbReference type="Proteomes" id="UP001589707"/>
    </source>
</evidence>
<gene>
    <name evidence="2" type="ORF">ACFFN1_08915</name>
</gene>
<evidence type="ECO:0000256" key="1">
    <source>
        <dbReference type="SAM" id="MobiDB-lite"/>
    </source>
</evidence>
<keyword evidence="3" id="KW-1185">Reference proteome</keyword>
<reference evidence="2 3" key="1">
    <citation type="submission" date="2024-09" db="EMBL/GenBank/DDBJ databases">
        <authorList>
            <person name="Sun Q."/>
            <person name="Mori K."/>
        </authorList>
    </citation>
    <scope>NUCLEOTIDE SEQUENCE [LARGE SCALE GENOMIC DNA]</scope>
    <source>
        <strain evidence="2 3">JCM 11683</strain>
    </source>
</reference>
<evidence type="ECO:0000313" key="2">
    <source>
        <dbReference type="EMBL" id="MFB9776522.1"/>
    </source>
</evidence>
<feature type="compositionally biased region" description="Pro residues" evidence="1">
    <location>
        <begin position="10"/>
        <end position="20"/>
    </location>
</feature>
<organism evidence="2 3">
    <name type="scientific">Brevibacterium otitidis</name>
    <dbReference type="NCBI Taxonomy" id="53364"/>
    <lineage>
        <taxon>Bacteria</taxon>
        <taxon>Bacillati</taxon>
        <taxon>Actinomycetota</taxon>
        <taxon>Actinomycetes</taxon>
        <taxon>Micrococcales</taxon>
        <taxon>Brevibacteriaceae</taxon>
        <taxon>Brevibacterium</taxon>
    </lineage>
</organism>
<sequence>MNDSGAQPNSPKPSSSPKPSPAAAAGALETAAWQEAVEALEHADDATALEQSGRLLDELEQGLSSL</sequence>